<keyword evidence="3" id="KW-1185">Reference proteome</keyword>
<dbReference type="AlphaFoldDB" id="A0A1I1TK72"/>
<feature type="compositionally biased region" description="Basic residues" evidence="1">
    <location>
        <begin position="50"/>
        <end position="61"/>
    </location>
</feature>
<proteinExistence type="predicted"/>
<gene>
    <name evidence="2" type="ORF">SAMN02745121_00686</name>
</gene>
<feature type="region of interest" description="Disordered" evidence="1">
    <location>
        <begin position="29"/>
        <end position="61"/>
    </location>
</feature>
<organism evidence="2 3">
    <name type="scientific">Nannocystis exedens</name>
    <dbReference type="NCBI Taxonomy" id="54"/>
    <lineage>
        <taxon>Bacteria</taxon>
        <taxon>Pseudomonadati</taxon>
        <taxon>Myxococcota</taxon>
        <taxon>Polyangia</taxon>
        <taxon>Nannocystales</taxon>
        <taxon>Nannocystaceae</taxon>
        <taxon>Nannocystis</taxon>
    </lineage>
</organism>
<protein>
    <submittedName>
        <fullName evidence="2">Uncharacterized protein</fullName>
    </submittedName>
</protein>
<dbReference type="RefSeq" id="WP_096334106.1">
    <property type="nucleotide sequence ID" value="NZ_FOMX01000002.1"/>
</dbReference>
<name>A0A1I1TK72_9BACT</name>
<reference evidence="3" key="1">
    <citation type="submission" date="2016-10" db="EMBL/GenBank/DDBJ databases">
        <authorList>
            <person name="Varghese N."/>
            <person name="Submissions S."/>
        </authorList>
    </citation>
    <scope>NUCLEOTIDE SEQUENCE [LARGE SCALE GENOMIC DNA]</scope>
    <source>
        <strain evidence="3">ATCC 25963</strain>
    </source>
</reference>
<sequence>MGYGDNRHTPKMRQRRSRNKLIARLKRKAAEVKATRLANKQQVQAESGSKKTKAKKKTDKG</sequence>
<evidence type="ECO:0000313" key="2">
    <source>
        <dbReference type="EMBL" id="SFD57558.1"/>
    </source>
</evidence>
<feature type="compositionally biased region" description="Polar residues" evidence="1">
    <location>
        <begin position="38"/>
        <end position="47"/>
    </location>
</feature>
<accession>A0A1I1TK72</accession>
<dbReference type="EMBL" id="FOMX01000002">
    <property type="protein sequence ID" value="SFD57558.1"/>
    <property type="molecule type" value="Genomic_DNA"/>
</dbReference>
<dbReference type="STRING" id="54.SAMN02745121_00686"/>
<evidence type="ECO:0000313" key="3">
    <source>
        <dbReference type="Proteomes" id="UP000199400"/>
    </source>
</evidence>
<dbReference type="Proteomes" id="UP000199400">
    <property type="component" value="Unassembled WGS sequence"/>
</dbReference>
<evidence type="ECO:0000256" key="1">
    <source>
        <dbReference type="SAM" id="MobiDB-lite"/>
    </source>
</evidence>